<proteinExistence type="predicted"/>
<dbReference type="Gene3D" id="3.40.462.20">
    <property type="match status" value="1"/>
</dbReference>
<sequence>MIDQFVKNDPLYMQNLTSGIWESAYPDLTFIFLKGFQQGDAVVPADYAAFDFLQNISGVTAELEAAQFPSWYSAYTELINPALSAGDLVGVSILDISRIISSDLLGSESGRQNISDFITALPSGQSFLFERVSGGAVSQVDSEATAINPAWRTALAYGNIPVFDSLSDGPISASTNSTTDTLTKEANIVFGSDAYYNEDNKREPDYTKVFWGSNYARLLSLKEEFDPNCVLTSSATVGQLELCGGT</sequence>
<dbReference type="Proteomes" id="UP000241462">
    <property type="component" value="Unassembled WGS sequence"/>
</dbReference>
<accession>A0A2T2ZYI1</accession>
<protein>
    <recommendedName>
        <fullName evidence="1">Berberine/berberine-like domain-containing protein</fullName>
    </recommendedName>
</protein>
<name>A0A2T2ZYI1_9PEZI</name>
<feature type="domain" description="Berberine/berberine-like" evidence="1">
    <location>
        <begin position="194"/>
        <end position="230"/>
    </location>
</feature>
<dbReference type="Gene3D" id="3.30.465.10">
    <property type="match status" value="1"/>
</dbReference>
<dbReference type="Pfam" id="PF08031">
    <property type="entry name" value="BBE"/>
    <property type="match status" value="1"/>
</dbReference>
<keyword evidence="3" id="KW-1185">Reference proteome</keyword>
<dbReference type="InterPro" id="IPR016169">
    <property type="entry name" value="FAD-bd_PCMH_sub2"/>
</dbReference>
<reference evidence="2 3" key="1">
    <citation type="journal article" date="2018" name="Mycol. Prog.">
        <title>Coniella lustricola, a new species from submerged detritus.</title>
        <authorList>
            <person name="Raudabaugh D.B."/>
            <person name="Iturriaga T."/>
            <person name="Carver A."/>
            <person name="Mondo S."/>
            <person name="Pangilinan J."/>
            <person name="Lipzen A."/>
            <person name="He G."/>
            <person name="Amirebrahimi M."/>
            <person name="Grigoriev I.V."/>
            <person name="Miller A.N."/>
        </authorList>
    </citation>
    <scope>NUCLEOTIDE SEQUENCE [LARGE SCALE GENOMIC DNA]</scope>
    <source>
        <strain evidence="2 3">B22-T-1</strain>
    </source>
</reference>
<gene>
    <name evidence="2" type="ORF">BD289DRAFT_442225</name>
</gene>
<evidence type="ECO:0000259" key="1">
    <source>
        <dbReference type="Pfam" id="PF08031"/>
    </source>
</evidence>
<organism evidence="2 3">
    <name type="scientific">Coniella lustricola</name>
    <dbReference type="NCBI Taxonomy" id="2025994"/>
    <lineage>
        <taxon>Eukaryota</taxon>
        <taxon>Fungi</taxon>
        <taxon>Dikarya</taxon>
        <taxon>Ascomycota</taxon>
        <taxon>Pezizomycotina</taxon>
        <taxon>Sordariomycetes</taxon>
        <taxon>Sordariomycetidae</taxon>
        <taxon>Diaporthales</taxon>
        <taxon>Schizoparmaceae</taxon>
        <taxon>Coniella</taxon>
    </lineage>
</organism>
<dbReference type="InParanoid" id="A0A2T2ZYI1"/>
<dbReference type="AlphaFoldDB" id="A0A2T2ZYI1"/>
<dbReference type="EMBL" id="KZ678562">
    <property type="protein sequence ID" value="PSR79576.1"/>
    <property type="molecule type" value="Genomic_DNA"/>
</dbReference>
<evidence type="ECO:0000313" key="2">
    <source>
        <dbReference type="EMBL" id="PSR79576.1"/>
    </source>
</evidence>
<evidence type="ECO:0000313" key="3">
    <source>
        <dbReference type="Proteomes" id="UP000241462"/>
    </source>
</evidence>
<dbReference type="STRING" id="2025994.A0A2T2ZYI1"/>
<dbReference type="InterPro" id="IPR012951">
    <property type="entry name" value="BBE"/>
</dbReference>
<dbReference type="OrthoDB" id="9983560at2759"/>
<dbReference type="GO" id="GO:0050660">
    <property type="term" value="F:flavin adenine dinucleotide binding"/>
    <property type="evidence" value="ECO:0007669"/>
    <property type="project" value="InterPro"/>
</dbReference>
<dbReference type="GO" id="GO:0016491">
    <property type="term" value="F:oxidoreductase activity"/>
    <property type="evidence" value="ECO:0007669"/>
    <property type="project" value="InterPro"/>
</dbReference>